<dbReference type="AlphaFoldDB" id="A0AAJ5X8Z0"/>
<dbReference type="Gene3D" id="3.30.565.10">
    <property type="entry name" value="Histidine kinase-like ATPase, C-terminal domain"/>
    <property type="match status" value="1"/>
</dbReference>
<evidence type="ECO:0000256" key="3">
    <source>
        <dbReference type="ARBA" id="ARBA00022553"/>
    </source>
</evidence>
<reference evidence="9" key="1">
    <citation type="submission" date="2023-03" db="EMBL/GenBank/DDBJ databases">
        <title>Andean soil-derived lignocellulolytic bacterial consortium as a source of novel taxa and putative plastic-active enzymes.</title>
        <authorList>
            <person name="Diaz-Garcia L."/>
            <person name="Chuvochina M."/>
            <person name="Feuerriegel G."/>
            <person name="Bunk B."/>
            <person name="Sproer C."/>
            <person name="Streit W.R."/>
            <person name="Rodriguez L.M."/>
            <person name="Overmann J."/>
            <person name="Jimenez D.J."/>
        </authorList>
    </citation>
    <scope>NUCLEOTIDE SEQUENCE</scope>
    <source>
        <strain evidence="9">MAG 26</strain>
    </source>
</reference>
<dbReference type="EC" id="2.7.13.3" evidence="2"/>
<keyword evidence="4" id="KW-0808">Transferase</keyword>
<evidence type="ECO:0000256" key="6">
    <source>
        <dbReference type="ARBA" id="ARBA00022777"/>
    </source>
</evidence>
<dbReference type="PANTHER" id="PTHR41523">
    <property type="entry name" value="TWO-COMPONENT SYSTEM SENSOR PROTEIN"/>
    <property type="match status" value="1"/>
</dbReference>
<dbReference type="Gene3D" id="3.30.450.20">
    <property type="entry name" value="PAS domain"/>
    <property type="match status" value="1"/>
</dbReference>
<feature type="domain" description="Signal transduction histidine kinase HWE region" evidence="8">
    <location>
        <begin position="144"/>
        <end position="225"/>
    </location>
</feature>
<evidence type="ECO:0000256" key="2">
    <source>
        <dbReference type="ARBA" id="ARBA00012438"/>
    </source>
</evidence>
<evidence type="ECO:0000313" key="9">
    <source>
        <dbReference type="EMBL" id="WEK47763.1"/>
    </source>
</evidence>
<dbReference type="PANTHER" id="PTHR41523:SF8">
    <property type="entry name" value="ETHYLENE RESPONSE SENSOR PROTEIN"/>
    <property type="match status" value="1"/>
</dbReference>
<dbReference type="SUPFAM" id="SSF55785">
    <property type="entry name" value="PYP-like sensor domain (PAS domain)"/>
    <property type="match status" value="1"/>
</dbReference>
<keyword evidence="7" id="KW-0067">ATP-binding</keyword>
<evidence type="ECO:0000259" key="8">
    <source>
        <dbReference type="SMART" id="SM00911"/>
    </source>
</evidence>
<evidence type="ECO:0000256" key="4">
    <source>
        <dbReference type="ARBA" id="ARBA00022679"/>
    </source>
</evidence>
<evidence type="ECO:0000256" key="7">
    <source>
        <dbReference type="ARBA" id="ARBA00022840"/>
    </source>
</evidence>
<dbReference type="SUPFAM" id="SSF55874">
    <property type="entry name" value="ATPase domain of HSP90 chaperone/DNA topoisomerase II/histidine kinase"/>
    <property type="match status" value="1"/>
</dbReference>
<organism evidence="9 10">
    <name type="scientific">Candidatus Andeanibacterium colombiense</name>
    <dbReference type="NCBI Taxonomy" id="3121345"/>
    <lineage>
        <taxon>Bacteria</taxon>
        <taxon>Pseudomonadati</taxon>
        <taxon>Pseudomonadota</taxon>
        <taxon>Alphaproteobacteria</taxon>
        <taxon>Sphingomonadales</taxon>
        <taxon>Sphingomonadaceae</taxon>
        <taxon>Candidatus Andeanibacterium</taxon>
    </lineage>
</organism>
<name>A0AAJ5X8Z0_9SPHN</name>
<evidence type="ECO:0000256" key="5">
    <source>
        <dbReference type="ARBA" id="ARBA00022741"/>
    </source>
</evidence>
<evidence type="ECO:0000256" key="1">
    <source>
        <dbReference type="ARBA" id="ARBA00000085"/>
    </source>
</evidence>
<protein>
    <recommendedName>
        <fullName evidence="2">histidine kinase</fullName>
        <ecNumber evidence="2">2.7.13.3</ecNumber>
    </recommendedName>
</protein>
<dbReference type="InterPro" id="IPR011102">
    <property type="entry name" value="Sig_transdc_His_kinase_HWE"/>
</dbReference>
<gene>
    <name evidence="9" type="ORF">P0Y56_05570</name>
</gene>
<dbReference type="InterPro" id="IPR035965">
    <property type="entry name" value="PAS-like_dom_sf"/>
</dbReference>
<evidence type="ECO:0000313" key="10">
    <source>
        <dbReference type="Proteomes" id="UP001218362"/>
    </source>
</evidence>
<dbReference type="EMBL" id="CP119316">
    <property type="protein sequence ID" value="WEK47763.1"/>
    <property type="molecule type" value="Genomic_DNA"/>
</dbReference>
<dbReference type="GO" id="GO:0004673">
    <property type="term" value="F:protein histidine kinase activity"/>
    <property type="evidence" value="ECO:0007669"/>
    <property type="project" value="UniProtKB-EC"/>
</dbReference>
<proteinExistence type="predicted"/>
<sequence>MNMEDLYRLLRTSHVQAQGIVDTIGDPLLVLDEALCVQSASRSFFETFKVNRFETIGRPIYDLGDGQWNIPELRKLLLEVVPKTTAVVDYMVEHDFPGIGLRKMLLTARTLHHPDTGSHAMLLVINDATDQFRKEAAKDMLFGELHHRMKNVLGLAQSLARQTTTEGRSAEQFRDDFLGRFGALIDAQELAYSAQEKTTLSALLERILAPHRGNPDAVVLVPGASVDLTPGMVTSLSLIFHELATNAAKYGALSEAGGQVRICWEVEDAQSRLRISWAENGGPPVAAPKAEGYGTKLIQSAATYNLGGRVVQEFAADGLNTEIVIPLGAASPADHA</sequence>
<dbReference type="Pfam" id="PF07536">
    <property type="entry name" value="HWE_HK"/>
    <property type="match status" value="1"/>
</dbReference>
<keyword evidence="3" id="KW-0597">Phosphoprotein</keyword>
<keyword evidence="6 9" id="KW-0418">Kinase</keyword>
<dbReference type="SMART" id="SM00911">
    <property type="entry name" value="HWE_HK"/>
    <property type="match status" value="1"/>
</dbReference>
<keyword evidence="5" id="KW-0547">Nucleotide-binding</keyword>
<accession>A0AAJ5X8Z0</accession>
<dbReference type="Proteomes" id="UP001218362">
    <property type="component" value="Chromosome"/>
</dbReference>
<comment type="catalytic activity">
    <reaction evidence="1">
        <text>ATP + protein L-histidine = ADP + protein N-phospho-L-histidine.</text>
        <dbReference type="EC" id="2.7.13.3"/>
    </reaction>
</comment>
<dbReference type="KEGG" id="acob:P0Y56_05570"/>
<dbReference type="GO" id="GO:0005524">
    <property type="term" value="F:ATP binding"/>
    <property type="evidence" value="ECO:0007669"/>
    <property type="project" value="UniProtKB-KW"/>
</dbReference>
<dbReference type="InterPro" id="IPR036890">
    <property type="entry name" value="HATPase_C_sf"/>
</dbReference>